<proteinExistence type="predicted"/>
<reference evidence="1 2" key="2">
    <citation type="journal article" date="2019" name="G3 (Bethesda)">
        <title>Hybrid Assembly of the Genome of the Entomopathogenic Nematode Steinernema carpocapsae Identifies the X-Chromosome.</title>
        <authorList>
            <person name="Serra L."/>
            <person name="Macchietto M."/>
            <person name="Macias-Munoz A."/>
            <person name="McGill C.J."/>
            <person name="Rodriguez I.M."/>
            <person name="Rodriguez B."/>
            <person name="Murad R."/>
            <person name="Mortazavi A."/>
        </authorList>
    </citation>
    <scope>NUCLEOTIDE SEQUENCE [LARGE SCALE GENOMIC DNA]</scope>
    <source>
        <strain evidence="1 2">ALL</strain>
    </source>
</reference>
<evidence type="ECO:0008006" key="3">
    <source>
        <dbReference type="Google" id="ProtNLM"/>
    </source>
</evidence>
<reference evidence="1 2" key="1">
    <citation type="journal article" date="2015" name="Genome Biol.">
        <title>Comparative genomics of Steinernema reveals deeply conserved gene regulatory networks.</title>
        <authorList>
            <person name="Dillman A.R."/>
            <person name="Macchietto M."/>
            <person name="Porter C.F."/>
            <person name="Rogers A."/>
            <person name="Williams B."/>
            <person name="Antoshechkin I."/>
            <person name="Lee M.M."/>
            <person name="Goodwin Z."/>
            <person name="Lu X."/>
            <person name="Lewis E.E."/>
            <person name="Goodrich-Blair H."/>
            <person name="Stock S.P."/>
            <person name="Adams B.J."/>
            <person name="Sternberg P.W."/>
            <person name="Mortazavi A."/>
        </authorList>
    </citation>
    <scope>NUCLEOTIDE SEQUENCE [LARGE SCALE GENOMIC DNA]</scope>
    <source>
        <strain evidence="1 2">ALL</strain>
    </source>
</reference>
<comment type="caution">
    <text evidence="1">The sequence shown here is derived from an EMBL/GenBank/DDBJ whole genome shotgun (WGS) entry which is preliminary data.</text>
</comment>
<dbReference type="Proteomes" id="UP000298663">
    <property type="component" value="Unassembled WGS sequence"/>
</dbReference>
<name>A0A4U5MG49_STECR</name>
<accession>A0A4U5MG49</accession>
<sequence length="236" mass="26769">MAPGNFVVCSARPENGGEILQFVVENIREVSILHKGLNLSKSELRCLYGLIIHRALLDNLSYYVVETTTDKIVGCAIGSVWHRGRGQNRLRPRPNGLKTRVLWKCEEMLMSEFWNLCPPTVDSVVRTELFLMGKEHRNNKNLFQKLYRIYTDESYLDYQKISGIVEVAVNSPGQLDFTRFGSIGLAEMKIEEFLAYLGIKHPNLNMTKAVLYFNVSDDHKAGFGAPLAIKCLLSKI</sequence>
<dbReference type="EMBL" id="AZBU02000008">
    <property type="protein sequence ID" value="TKR68218.1"/>
    <property type="molecule type" value="Genomic_DNA"/>
</dbReference>
<evidence type="ECO:0000313" key="2">
    <source>
        <dbReference type="Proteomes" id="UP000298663"/>
    </source>
</evidence>
<organism evidence="1 2">
    <name type="scientific">Steinernema carpocapsae</name>
    <name type="common">Entomopathogenic nematode</name>
    <dbReference type="NCBI Taxonomy" id="34508"/>
    <lineage>
        <taxon>Eukaryota</taxon>
        <taxon>Metazoa</taxon>
        <taxon>Ecdysozoa</taxon>
        <taxon>Nematoda</taxon>
        <taxon>Chromadorea</taxon>
        <taxon>Rhabditida</taxon>
        <taxon>Tylenchina</taxon>
        <taxon>Panagrolaimomorpha</taxon>
        <taxon>Strongyloidoidea</taxon>
        <taxon>Steinernematidae</taxon>
        <taxon>Steinernema</taxon>
    </lineage>
</organism>
<keyword evidence="2" id="KW-1185">Reference proteome</keyword>
<gene>
    <name evidence="1" type="ORF">L596_024229</name>
</gene>
<evidence type="ECO:0000313" key="1">
    <source>
        <dbReference type="EMBL" id="TKR68218.1"/>
    </source>
</evidence>
<dbReference type="AlphaFoldDB" id="A0A4U5MG49"/>
<dbReference type="Gene3D" id="3.40.630.30">
    <property type="match status" value="1"/>
</dbReference>
<protein>
    <recommendedName>
        <fullName evidence="3">YitH acetyltransferase (GNAT) domain-containing protein</fullName>
    </recommendedName>
</protein>